<accession>A0A8H5D635</accession>
<comment type="caution">
    <text evidence="2">The sequence shown here is derived from an EMBL/GenBank/DDBJ whole genome shotgun (WGS) entry which is preliminary data.</text>
</comment>
<sequence>MSLYAPNNASARLIGSSCSIALGSIALRDVLLIIYFSSRVDMLPSGLVSTPSSTRQQQRQPCDLTNSLNENDRPDVRGLTIQKIRSWIRRPMKKALPNAGSNLRSRLRRQIRTFSFWLGICNRGFVYTAAIWSLKHKRWEMLGLTVQFCCFTILLATFQLRCVWFCRKVFGLRSTRWKLFAAMAFMSALTKAVTVSLVTYASISKTLEASPDPLSSPPILIARGCSIFLNTLITLSCSLHVQAFVAQMAELALVAKCWYTLASLSTACNITMFVLFQLRGGLALAHLPLTLAFYEISRTALDFLEDHIAIAIEEEETRTVAEITTVLSDDASEMFEMPRRIHVCP</sequence>
<feature type="transmembrane region" description="Helical" evidence="1">
    <location>
        <begin position="220"/>
        <end position="245"/>
    </location>
</feature>
<protein>
    <recommendedName>
        <fullName evidence="4">Transmembrane protein</fullName>
    </recommendedName>
</protein>
<name>A0A8H5D635_9AGAR</name>
<feature type="transmembrane region" description="Helical" evidence="1">
    <location>
        <begin position="114"/>
        <end position="133"/>
    </location>
</feature>
<keyword evidence="3" id="KW-1185">Reference proteome</keyword>
<feature type="transmembrane region" description="Helical" evidence="1">
    <location>
        <begin position="139"/>
        <end position="158"/>
    </location>
</feature>
<dbReference type="EMBL" id="JAACJO010000009">
    <property type="protein sequence ID" value="KAF5354274.1"/>
    <property type="molecule type" value="Genomic_DNA"/>
</dbReference>
<gene>
    <name evidence="2" type="ORF">D9756_007045</name>
</gene>
<keyword evidence="1" id="KW-1133">Transmembrane helix</keyword>
<evidence type="ECO:0000313" key="3">
    <source>
        <dbReference type="Proteomes" id="UP000559027"/>
    </source>
</evidence>
<feature type="transmembrane region" description="Helical" evidence="1">
    <location>
        <begin position="179"/>
        <end position="200"/>
    </location>
</feature>
<organism evidence="2 3">
    <name type="scientific">Leucocoprinus leucothites</name>
    <dbReference type="NCBI Taxonomy" id="201217"/>
    <lineage>
        <taxon>Eukaryota</taxon>
        <taxon>Fungi</taxon>
        <taxon>Dikarya</taxon>
        <taxon>Basidiomycota</taxon>
        <taxon>Agaricomycotina</taxon>
        <taxon>Agaricomycetes</taxon>
        <taxon>Agaricomycetidae</taxon>
        <taxon>Agaricales</taxon>
        <taxon>Agaricineae</taxon>
        <taxon>Agaricaceae</taxon>
        <taxon>Leucocoprinus</taxon>
    </lineage>
</organism>
<evidence type="ECO:0008006" key="4">
    <source>
        <dbReference type="Google" id="ProtNLM"/>
    </source>
</evidence>
<reference evidence="2 3" key="1">
    <citation type="journal article" date="2020" name="ISME J.">
        <title>Uncovering the hidden diversity of litter-decomposition mechanisms in mushroom-forming fungi.</title>
        <authorList>
            <person name="Floudas D."/>
            <person name="Bentzer J."/>
            <person name="Ahren D."/>
            <person name="Johansson T."/>
            <person name="Persson P."/>
            <person name="Tunlid A."/>
        </authorList>
    </citation>
    <scope>NUCLEOTIDE SEQUENCE [LARGE SCALE GENOMIC DNA]</scope>
    <source>
        <strain evidence="2 3">CBS 146.42</strain>
    </source>
</reference>
<keyword evidence="1" id="KW-0472">Membrane</keyword>
<feature type="transmembrane region" description="Helical" evidence="1">
    <location>
        <begin position="257"/>
        <end position="278"/>
    </location>
</feature>
<evidence type="ECO:0000256" key="1">
    <source>
        <dbReference type="SAM" id="Phobius"/>
    </source>
</evidence>
<evidence type="ECO:0000313" key="2">
    <source>
        <dbReference type="EMBL" id="KAF5354274.1"/>
    </source>
</evidence>
<dbReference type="Proteomes" id="UP000559027">
    <property type="component" value="Unassembled WGS sequence"/>
</dbReference>
<keyword evidence="1" id="KW-0812">Transmembrane</keyword>
<dbReference type="AlphaFoldDB" id="A0A8H5D635"/>
<proteinExistence type="predicted"/>